<accession>A0A2I2FIV7</accession>
<dbReference type="GeneID" id="36523240"/>
<proteinExistence type="predicted"/>
<protein>
    <submittedName>
        <fullName evidence="1">Uncharacterized protein</fullName>
    </submittedName>
</protein>
<evidence type="ECO:0000313" key="2">
    <source>
        <dbReference type="Proteomes" id="UP000234585"/>
    </source>
</evidence>
<dbReference type="EMBL" id="KZ559124">
    <property type="protein sequence ID" value="PLB40562.1"/>
    <property type="molecule type" value="Genomic_DNA"/>
</dbReference>
<organism evidence="1 2">
    <name type="scientific">Aspergillus candidus</name>
    <dbReference type="NCBI Taxonomy" id="41067"/>
    <lineage>
        <taxon>Eukaryota</taxon>
        <taxon>Fungi</taxon>
        <taxon>Dikarya</taxon>
        <taxon>Ascomycota</taxon>
        <taxon>Pezizomycotina</taxon>
        <taxon>Eurotiomycetes</taxon>
        <taxon>Eurotiomycetidae</taxon>
        <taxon>Eurotiales</taxon>
        <taxon>Aspergillaceae</taxon>
        <taxon>Aspergillus</taxon>
        <taxon>Aspergillus subgen. Circumdati</taxon>
    </lineage>
</organism>
<sequence>MKKFNRPVEIVPGVGSDDLPLNHFSTENFSRLPVVRNLDWRVDTAGNPIRRGLKDAIGFVAAFGHTRGQEAWERCAFCKTGKGPWASCIVISDPVNPDAKYNGYCSNFPVATSDDEDEFPNIRQPDDDNDPTYELTTAVASSLLYNNESDDDLPLLRGLGTDTVQNSTLSSGKCPKAAGTLEKNKRASSKFHVPPQREILPKPRVIKQELQGGCFEGTRGNVSTVPTSQSPAITRLPLNIKKPSSSVALPRREVAVPFPLGADAFDNLELLKHAEKDMLGHIEKIRKRITMLEAQQMEHHDPWAYV</sequence>
<reference evidence="1 2" key="1">
    <citation type="submission" date="2017-12" db="EMBL/GenBank/DDBJ databases">
        <authorList>
            <consortium name="DOE Joint Genome Institute"/>
            <person name="Haridas S."/>
            <person name="Kjaerbolling I."/>
            <person name="Vesth T.C."/>
            <person name="Frisvad J.C."/>
            <person name="Nybo J.L."/>
            <person name="Theobald S."/>
            <person name="Kuo A."/>
            <person name="Bowyer P."/>
            <person name="Matsuda Y."/>
            <person name="Mondo S."/>
            <person name="Lyhne E.K."/>
            <person name="Kogle M.E."/>
            <person name="Clum A."/>
            <person name="Lipzen A."/>
            <person name="Salamov A."/>
            <person name="Ngan C.Y."/>
            <person name="Daum C."/>
            <person name="Chiniquy J."/>
            <person name="Barry K."/>
            <person name="LaButti K."/>
            <person name="Simmons B.A."/>
            <person name="Magnuson J.K."/>
            <person name="Mortensen U.H."/>
            <person name="Larsen T.O."/>
            <person name="Grigoriev I.V."/>
            <person name="Baker S.E."/>
            <person name="Andersen M.R."/>
            <person name="Nordberg H.P."/>
            <person name="Cantor M.N."/>
            <person name="Hua S.X."/>
        </authorList>
    </citation>
    <scope>NUCLEOTIDE SEQUENCE [LARGE SCALE GENOMIC DNA]</scope>
    <source>
        <strain evidence="1 2">CBS 102.13</strain>
    </source>
</reference>
<dbReference type="InterPro" id="IPR022190">
    <property type="entry name" value="DUF3716"/>
</dbReference>
<keyword evidence="2" id="KW-1185">Reference proteome</keyword>
<dbReference type="AlphaFoldDB" id="A0A2I2FIV7"/>
<dbReference type="RefSeq" id="XP_024674574.1">
    <property type="nucleotide sequence ID" value="XM_024816080.1"/>
</dbReference>
<name>A0A2I2FIV7_ASPCN</name>
<dbReference type="Pfam" id="PF12511">
    <property type="entry name" value="DUF3716"/>
    <property type="match status" value="1"/>
</dbReference>
<evidence type="ECO:0000313" key="1">
    <source>
        <dbReference type="EMBL" id="PLB40562.1"/>
    </source>
</evidence>
<gene>
    <name evidence="1" type="ORF">BDW47DRAFT_123576</name>
</gene>
<dbReference type="Proteomes" id="UP000234585">
    <property type="component" value="Unassembled WGS sequence"/>
</dbReference>
<dbReference type="OrthoDB" id="4499406at2759"/>